<keyword evidence="4" id="KW-1185">Reference proteome</keyword>
<dbReference type="OrthoDB" id="3768082at2759"/>
<dbReference type="Proteomes" id="UP001152049">
    <property type="component" value="Unassembled WGS sequence"/>
</dbReference>
<comment type="caution">
    <text evidence="3">The sequence shown here is derived from an EMBL/GenBank/DDBJ whole genome shotgun (WGS) entry which is preliminary data.</text>
</comment>
<feature type="region of interest" description="Disordered" evidence="1">
    <location>
        <begin position="25"/>
        <end position="45"/>
    </location>
</feature>
<evidence type="ECO:0000313" key="4">
    <source>
        <dbReference type="Proteomes" id="UP001152049"/>
    </source>
</evidence>
<evidence type="ECO:0000256" key="1">
    <source>
        <dbReference type="SAM" id="MobiDB-lite"/>
    </source>
</evidence>
<keyword evidence="2" id="KW-0732">Signal</keyword>
<protein>
    <recommendedName>
        <fullName evidence="5">Ecp2 effector protein domain-containing protein</fullName>
    </recommendedName>
</protein>
<name>A0A9W8RNM2_9HYPO</name>
<feature type="chain" id="PRO_5040897918" description="Ecp2 effector protein domain-containing protein" evidence="2">
    <location>
        <begin position="18"/>
        <end position="183"/>
    </location>
</feature>
<evidence type="ECO:0000313" key="3">
    <source>
        <dbReference type="EMBL" id="KAJ4246027.1"/>
    </source>
</evidence>
<dbReference type="EMBL" id="JAOQAZ010000044">
    <property type="protein sequence ID" value="KAJ4246027.1"/>
    <property type="molecule type" value="Genomic_DNA"/>
</dbReference>
<gene>
    <name evidence="3" type="ORF">NW762_013772</name>
</gene>
<organism evidence="3 4">
    <name type="scientific">Fusarium torreyae</name>
    <dbReference type="NCBI Taxonomy" id="1237075"/>
    <lineage>
        <taxon>Eukaryota</taxon>
        <taxon>Fungi</taxon>
        <taxon>Dikarya</taxon>
        <taxon>Ascomycota</taxon>
        <taxon>Pezizomycotina</taxon>
        <taxon>Sordariomycetes</taxon>
        <taxon>Hypocreomycetidae</taxon>
        <taxon>Hypocreales</taxon>
        <taxon>Nectriaceae</taxon>
        <taxon>Fusarium</taxon>
    </lineage>
</organism>
<evidence type="ECO:0008006" key="5">
    <source>
        <dbReference type="Google" id="ProtNLM"/>
    </source>
</evidence>
<feature type="signal peptide" evidence="2">
    <location>
        <begin position="1"/>
        <end position="17"/>
    </location>
</feature>
<evidence type="ECO:0000256" key="2">
    <source>
        <dbReference type="SAM" id="SignalP"/>
    </source>
</evidence>
<accession>A0A9W8RNM2</accession>
<dbReference type="AlphaFoldDB" id="A0A9W8RNM2"/>
<sequence length="183" mass="19985">MQLSLLSIVALLGLATAAPGAVKSMKDLPDGPYKGSNNEDGTTTVTNIETGETFSFKHEDDSSANEKRSDVALDKRESYCWGYELDHTGTDEAVVQLKNWAGTGHDWSSGNKPDYFGYNVRGVYVYYCINAKHSSGNIDVADINYALGQMDARCARYEAGYFQWPGSPELVGKCRSGTKVCRG</sequence>
<proteinExistence type="predicted"/>
<reference evidence="3" key="1">
    <citation type="submission" date="2022-09" db="EMBL/GenBank/DDBJ databases">
        <title>Fusarium specimens isolated from Avocado Roots.</title>
        <authorList>
            <person name="Stajich J."/>
            <person name="Roper C."/>
            <person name="Heimlech-Rivalta G."/>
        </authorList>
    </citation>
    <scope>NUCLEOTIDE SEQUENCE</scope>
    <source>
        <strain evidence="3">CF00136</strain>
    </source>
</reference>